<sequence length="75" mass="8486">MNADSAKELVANMNKYEALFNDKVRQEPFYSENAAIAMPPEERVFICKYANTAKNIQEDTRALSTFHADSDQIGL</sequence>
<dbReference type="AlphaFoldDB" id="A0A0M3HMT8"/>
<reference evidence="2" key="1">
    <citation type="submission" date="2017-02" db="UniProtKB">
        <authorList>
            <consortium name="WormBaseParasite"/>
        </authorList>
    </citation>
    <scope>IDENTIFICATION</scope>
</reference>
<organism evidence="1 2">
    <name type="scientific">Ascaris lumbricoides</name>
    <name type="common">Giant roundworm</name>
    <dbReference type="NCBI Taxonomy" id="6252"/>
    <lineage>
        <taxon>Eukaryota</taxon>
        <taxon>Metazoa</taxon>
        <taxon>Ecdysozoa</taxon>
        <taxon>Nematoda</taxon>
        <taxon>Chromadorea</taxon>
        <taxon>Rhabditida</taxon>
        <taxon>Spirurina</taxon>
        <taxon>Ascaridomorpha</taxon>
        <taxon>Ascaridoidea</taxon>
        <taxon>Ascarididae</taxon>
        <taxon>Ascaris</taxon>
    </lineage>
</organism>
<keyword evidence="1" id="KW-1185">Reference proteome</keyword>
<accession>A0A0M3HMT8</accession>
<dbReference type="WBParaSite" id="ALUE_0000288801-mRNA-1">
    <property type="protein sequence ID" value="ALUE_0000288801-mRNA-1"/>
    <property type="gene ID" value="ALUE_0000288801"/>
</dbReference>
<name>A0A0M3HMT8_ASCLU</name>
<evidence type="ECO:0000313" key="2">
    <source>
        <dbReference type="WBParaSite" id="ALUE_0000288801-mRNA-1"/>
    </source>
</evidence>
<dbReference type="Proteomes" id="UP000036681">
    <property type="component" value="Unplaced"/>
</dbReference>
<evidence type="ECO:0000313" key="1">
    <source>
        <dbReference type="Proteomes" id="UP000036681"/>
    </source>
</evidence>
<protein>
    <submittedName>
        <fullName evidence="2">DUF1330 domain-containing protein</fullName>
    </submittedName>
</protein>
<proteinExistence type="predicted"/>